<evidence type="ECO:0000313" key="2">
    <source>
        <dbReference type="EMBL" id="KLL10125.1"/>
    </source>
</evidence>
<name>A0ABR5F0A0_9ACTN</name>
<reference evidence="2 3" key="1">
    <citation type="submission" date="2014-12" db="EMBL/GenBank/DDBJ databases">
        <title>Frankia sp. BMG5.1 draft genome.</title>
        <authorList>
            <person name="Gtari M."/>
            <person name="Ghodhbane-Gtari F."/>
            <person name="Nouioui I."/>
            <person name="Ktari A."/>
            <person name="Hezbri K."/>
            <person name="Mimouni W."/>
            <person name="Sbissi I."/>
            <person name="Ayari A."/>
            <person name="Yamanaka T."/>
            <person name="Normand P."/>
            <person name="Tisa L.S."/>
            <person name="Boudabous A."/>
        </authorList>
    </citation>
    <scope>NUCLEOTIDE SEQUENCE [LARGE SCALE GENOMIC DNA]</scope>
    <source>
        <strain evidence="2 3">BMG5.1</strain>
    </source>
</reference>
<dbReference type="RefSeq" id="WP_047224583.1">
    <property type="nucleotide sequence ID" value="NZ_JWIO01000042.1"/>
</dbReference>
<dbReference type="Proteomes" id="UP000035425">
    <property type="component" value="Unassembled WGS sequence"/>
</dbReference>
<feature type="region of interest" description="Disordered" evidence="1">
    <location>
        <begin position="160"/>
        <end position="189"/>
    </location>
</feature>
<feature type="compositionally biased region" description="Low complexity" evidence="1">
    <location>
        <begin position="72"/>
        <end position="89"/>
    </location>
</feature>
<comment type="caution">
    <text evidence="2">The sequence shown here is derived from an EMBL/GenBank/DDBJ whole genome shotgun (WGS) entry which is preliminary data.</text>
</comment>
<accession>A0ABR5F0A0</accession>
<gene>
    <name evidence="2" type="ORF">FrCorBMG51_20110</name>
</gene>
<proteinExistence type="predicted"/>
<evidence type="ECO:0000313" key="3">
    <source>
        <dbReference type="Proteomes" id="UP000035425"/>
    </source>
</evidence>
<organism evidence="2 3">
    <name type="scientific">Protofrankia coriariae</name>
    <dbReference type="NCBI Taxonomy" id="1562887"/>
    <lineage>
        <taxon>Bacteria</taxon>
        <taxon>Bacillati</taxon>
        <taxon>Actinomycetota</taxon>
        <taxon>Actinomycetes</taxon>
        <taxon>Frankiales</taxon>
        <taxon>Frankiaceae</taxon>
        <taxon>Protofrankia</taxon>
    </lineage>
</organism>
<feature type="region of interest" description="Disordered" evidence="1">
    <location>
        <begin position="53"/>
        <end position="89"/>
    </location>
</feature>
<sequence length="189" mass="19595">MGLGKDDAEPGPAAVEQVVRILEEYVGGLPTTDPDEPHTVAFVRTWTLTRTLGEATPSAASAPADGTPSADAPSATPLSAGALAPGGAPLRVGGTVVRRYAAQDDHADRADEVDDQRTYEQLVGAAQALAARGFPSEEVYEGWRTVAIDLPASAVPVAAPVGKDQVGSDPAEKKAGKKRRLWRSTTVTV</sequence>
<dbReference type="EMBL" id="JWIO01000042">
    <property type="protein sequence ID" value="KLL10125.1"/>
    <property type="molecule type" value="Genomic_DNA"/>
</dbReference>
<keyword evidence="3" id="KW-1185">Reference proteome</keyword>
<protein>
    <submittedName>
        <fullName evidence="2">Uncharacterized protein</fullName>
    </submittedName>
</protein>
<evidence type="ECO:0000256" key="1">
    <source>
        <dbReference type="SAM" id="MobiDB-lite"/>
    </source>
</evidence>